<evidence type="ECO:0000256" key="1">
    <source>
        <dbReference type="SAM" id="Phobius"/>
    </source>
</evidence>
<dbReference type="AlphaFoldDB" id="A0A9Q4HTU4"/>
<evidence type="ECO:0000313" key="3">
    <source>
        <dbReference type="Proteomes" id="UP001079535"/>
    </source>
</evidence>
<dbReference type="EMBL" id="JAPRAY010000003">
    <property type="protein sequence ID" value="MCZ0666589.1"/>
    <property type="molecule type" value="Genomic_DNA"/>
</dbReference>
<dbReference type="RefSeq" id="WP_182440407.1">
    <property type="nucleotide sequence ID" value="NZ_JADMTD010000003.1"/>
</dbReference>
<accession>A0A9Q4HTU4</accession>
<reference evidence="2" key="1">
    <citation type="submission" date="2022-11" db="EMBL/GenBank/DDBJ databases">
        <title>Temperate bacteriophages infecting mucin-degrading bacterium Ruminococcus gnavus from the human gut.</title>
        <authorList>
            <person name="Buttimer C."/>
        </authorList>
    </citation>
    <scope>NUCLEOTIDE SEQUENCE</scope>
    <source>
        <strain evidence="2">CCUG 49994</strain>
    </source>
</reference>
<name>A0A9Q4HTU4_MEDGN</name>
<sequence length="54" mass="6045">MEKTFWNIMSIGGLITSCLAGARLYELGEEAFFYGFVLGVGALMFVAKYIKEEE</sequence>
<keyword evidence="1" id="KW-0812">Transmembrane</keyword>
<dbReference type="PROSITE" id="PS51257">
    <property type="entry name" value="PROKAR_LIPOPROTEIN"/>
    <property type="match status" value="1"/>
</dbReference>
<dbReference type="Proteomes" id="UP001079535">
    <property type="component" value="Unassembled WGS sequence"/>
</dbReference>
<evidence type="ECO:0000313" key="2">
    <source>
        <dbReference type="EMBL" id="MCZ0666589.1"/>
    </source>
</evidence>
<keyword evidence="1" id="KW-1133">Transmembrane helix</keyword>
<organism evidence="2 3">
    <name type="scientific">Mediterraneibacter gnavus</name>
    <name type="common">Ruminococcus gnavus</name>
    <dbReference type="NCBI Taxonomy" id="33038"/>
    <lineage>
        <taxon>Bacteria</taxon>
        <taxon>Bacillati</taxon>
        <taxon>Bacillota</taxon>
        <taxon>Clostridia</taxon>
        <taxon>Lachnospirales</taxon>
        <taxon>Lachnospiraceae</taxon>
        <taxon>Mediterraneibacter</taxon>
    </lineage>
</organism>
<feature type="transmembrane region" description="Helical" evidence="1">
    <location>
        <begin position="31"/>
        <end position="50"/>
    </location>
</feature>
<protein>
    <submittedName>
        <fullName evidence="2">Uncharacterized protein</fullName>
    </submittedName>
</protein>
<comment type="caution">
    <text evidence="2">The sequence shown here is derived from an EMBL/GenBank/DDBJ whole genome shotgun (WGS) entry which is preliminary data.</text>
</comment>
<proteinExistence type="predicted"/>
<gene>
    <name evidence="2" type="ORF">OZZ17_03435</name>
</gene>
<feature type="transmembrane region" description="Helical" evidence="1">
    <location>
        <begin position="5"/>
        <end position="25"/>
    </location>
</feature>
<keyword evidence="1" id="KW-0472">Membrane</keyword>